<dbReference type="PANTHER" id="PTHR30124:SF0">
    <property type="entry name" value="MEMBRANE-BOUND LYTIC MUREIN TRANSGLYCOSYLASE A"/>
    <property type="match status" value="1"/>
</dbReference>
<dbReference type="GO" id="GO:0009253">
    <property type="term" value="P:peptidoglycan catabolic process"/>
    <property type="evidence" value="ECO:0007669"/>
    <property type="project" value="TreeGrafter"/>
</dbReference>
<dbReference type="GO" id="GO:0004553">
    <property type="term" value="F:hydrolase activity, hydrolyzing O-glycosyl compounds"/>
    <property type="evidence" value="ECO:0007669"/>
    <property type="project" value="InterPro"/>
</dbReference>
<evidence type="ECO:0000256" key="2">
    <source>
        <dbReference type="ARBA" id="ARBA00012587"/>
    </source>
</evidence>
<name>A0A1D9M853_9RHOB</name>
<dbReference type="Pfam" id="PF03562">
    <property type="entry name" value="MltA"/>
    <property type="match status" value="1"/>
</dbReference>
<dbReference type="InterPro" id="IPR010611">
    <property type="entry name" value="3D_dom"/>
</dbReference>
<gene>
    <name evidence="7" type="ORF">LPB142_00410</name>
</gene>
<dbReference type="CDD" id="cd14485">
    <property type="entry name" value="mltA_like_LT_A"/>
    <property type="match status" value="1"/>
</dbReference>
<dbReference type="InterPro" id="IPR036908">
    <property type="entry name" value="RlpA-like_sf"/>
</dbReference>
<organism evidence="7 8">
    <name type="scientific">Rhodobacter xanthinilyticus</name>
    <dbReference type="NCBI Taxonomy" id="1850250"/>
    <lineage>
        <taxon>Bacteria</taxon>
        <taxon>Pseudomonadati</taxon>
        <taxon>Pseudomonadota</taxon>
        <taxon>Alphaproteobacteria</taxon>
        <taxon>Rhodobacterales</taxon>
        <taxon>Rhodobacter group</taxon>
        <taxon>Rhodobacter</taxon>
    </lineage>
</organism>
<dbReference type="GO" id="GO:0019867">
    <property type="term" value="C:outer membrane"/>
    <property type="evidence" value="ECO:0007669"/>
    <property type="project" value="InterPro"/>
</dbReference>
<evidence type="ECO:0000256" key="4">
    <source>
        <dbReference type="ARBA" id="ARBA00023316"/>
    </source>
</evidence>
<keyword evidence="8" id="KW-1185">Reference proteome</keyword>
<dbReference type="AlphaFoldDB" id="A0A1D9M853"/>
<dbReference type="GO" id="GO:0009254">
    <property type="term" value="P:peptidoglycan turnover"/>
    <property type="evidence" value="ECO:0007669"/>
    <property type="project" value="InterPro"/>
</dbReference>
<evidence type="ECO:0000256" key="1">
    <source>
        <dbReference type="ARBA" id="ARBA00001420"/>
    </source>
</evidence>
<comment type="catalytic activity">
    <reaction evidence="1">
        <text>Exolytic cleavage of the (1-&gt;4)-beta-glycosidic linkage between N-acetylmuramic acid (MurNAc) and N-acetylglucosamine (GlcNAc) residues in peptidoglycan, from either the reducing or the non-reducing ends of the peptidoglycan chains, with concomitant formation of a 1,6-anhydrobond in the MurNAc residue.</text>
        <dbReference type="EC" id="4.2.2.n1"/>
    </reaction>
</comment>
<proteinExistence type="predicted"/>
<sequence length="298" mass="31658">MRPLDWAEIEGWETEDHAAAWAAFSVTADLFGWAGPTPAPGAEKALFQRFFAPFEIVPAGAAHYTGYYEPELEAARAPDARFCAPLYGPPEGVEPGALWHSRAEIVAGDLLRGREIAYVESALEAFLAQVQGSVRLRLVEGGCLRLGFAGKNGHPYRSIGAELIRRGVAPAGEMTPERIRLWAAENPGEVAGLLAHNPSFVYFRVLDLPADQGPLGAMGRPVTPGRSLAVDPEIVPLGSPVWVECPGVAPGLRIAQDIGSAIKGPGRGDLFFGSGPEAGRKAGAVNHAGRMIVLRRVA</sequence>
<evidence type="ECO:0000313" key="8">
    <source>
        <dbReference type="Proteomes" id="UP000176562"/>
    </source>
</evidence>
<dbReference type="InterPro" id="IPR026044">
    <property type="entry name" value="MltA"/>
</dbReference>
<accession>A0A1D9M853</accession>
<dbReference type="SUPFAM" id="SSF50685">
    <property type="entry name" value="Barwin-like endoglucanases"/>
    <property type="match status" value="1"/>
</dbReference>
<dbReference type="InterPro" id="IPR005300">
    <property type="entry name" value="MltA_B"/>
</dbReference>
<dbReference type="Proteomes" id="UP000176562">
    <property type="component" value="Chromosome"/>
</dbReference>
<reference evidence="7 8" key="1">
    <citation type="submission" date="2016-10" db="EMBL/GenBank/DDBJ databases">
        <title>Rhodobacter sp. LPB0142, isolated from sea water.</title>
        <authorList>
            <person name="Kim E."/>
            <person name="Yi H."/>
        </authorList>
    </citation>
    <scope>NUCLEOTIDE SEQUENCE [LARGE SCALE GENOMIC DNA]</scope>
    <source>
        <strain evidence="7 8">LPB0142</strain>
    </source>
</reference>
<dbReference type="EC" id="4.2.2.n1" evidence="2"/>
<dbReference type="Pfam" id="PF06725">
    <property type="entry name" value="3D"/>
    <property type="match status" value="1"/>
</dbReference>
<dbReference type="STRING" id="1850250.LPB142_00410"/>
<evidence type="ECO:0000259" key="6">
    <source>
        <dbReference type="SMART" id="SM00925"/>
    </source>
</evidence>
<dbReference type="EMBL" id="CP017781">
    <property type="protein sequence ID" value="AOZ67970.1"/>
    <property type="molecule type" value="Genomic_DNA"/>
</dbReference>
<feature type="domain" description="Lytic transglycosylase MltA" evidence="6">
    <location>
        <begin position="71"/>
        <end position="204"/>
    </location>
</feature>
<dbReference type="GO" id="GO:0071555">
    <property type="term" value="P:cell wall organization"/>
    <property type="evidence" value="ECO:0007669"/>
    <property type="project" value="UniProtKB-KW"/>
</dbReference>
<evidence type="ECO:0000256" key="5">
    <source>
        <dbReference type="ARBA" id="ARBA00030918"/>
    </source>
</evidence>
<dbReference type="RefSeq" id="WP_071165208.1">
    <property type="nucleotide sequence ID" value="NZ_CP017781.1"/>
</dbReference>
<evidence type="ECO:0000313" key="7">
    <source>
        <dbReference type="EMBL" id="AOZ67970.1"/>
    </source>
</evidence>
<evidence type="ECO:0000256" key="3">
    <source>
        <dbReference type="ARBA" id="ARBA00023239"/>
    </source>
</evidence>
<dbReference type="CDD" id="cd14668">
    <property type="entry name" value="mlta_B"/>
    <property type="match status" value="1"/>
</dbReference>
<dbReference type="SMART" id="SM00925">
    <property type="entry name" value="MltA"/>
    <property type="match status" value="1"/>
</dbReference>
<dbReference type="Gene3D" id="2.40.40.10">
    <property type="entry name" value="RlpA-like domain"/>
    <property type="match status" value="2"/>
</dbReference>
<keyword evidence="3" id="KW-0456">Lyase</keyword>
<dbReference type="GO" id="GO:0008933">
    <property type="term" value="F:peptidoglycan lytic transglycosylase activity"/>
    <property type="evidence" value="ECO:0007669"/>
    <property type="project" value="TreeGrafter"/>
</dbReference>
<dbReference type="KEGG" id="rhp:LPB142_00410"/>
<dbReference type="PANTHER" id="PTHR30124">
    <property type="entry name" value="MEMBRANE-BOUND LYTIC MUREIN TRANSGLYCOSYLASE A"/>
    <property type="match status" value="1"/>
</dbReference>
<keyword evidence="4" id="KW-0961">Cell wall biogenesis/degradation</keyword>
<protein>
    <recommendedName>
        <fullName evidence="2">peptidoglycan lytic exotransglycosylase</fullName>
        <ecNumber evidence="2">4.2.2.n1</ecNumber>
    </recommendedName>
    <alternativeName>
        <fullName evidence="5">Murein hydrolase A</fullName>
    </alternativeName>
</protein>